<keyword evidence="2" id="KW-1185">Reference proteome</keyword>
<sequence length="207" mass="23123">MKAETYISVDVEADGPIPGPYSMVSFGMTVAGRMTGRRFERTDPESLTFYAELRPISDDYVPEALAVSGLDRATLLREGRDPAEAMTAAAAWVREVCGDDLPVLAAFPLSYDWMWMYWYFLRFTGQSPFGHSRCIDIKTLYAAKAVVPVAWATKRQMPREVRSRRPHTHNALDDAVEQAELLQNLMLWPGATRERDASDVSGAASPD</sequence>
<gene>
    <name evidence="1" type="ORF">Msi02_39070</name>
</gene>
<dbReference type="SUPFAM" id="SSF53098">
    <property type="entry name" value="Ribonuclease H-like"/>
    <property type="match status" value="1"/>
</dbReference>
<organism evidence="1 2">
    <name type="scientific">Microbispora siamensis</name>
    <dbReference type="NCBI Taxonomy" id="564413"/>
    <lineage>
        <taxon>Bacteria</taxon>
        <taxon>Bacillati</taxon>
        <taxon>Actinomycetota</taxon>
        <taxon>Actinomycetes</taxon>
        <taxon>Streptosporangiales</taxon>
        <taxon>Streptosporangiaceae</taxon>
        <taxon>Microbispora</taxon>
    </lineage>
</organism>
<evidence type="ECO:0008006" key="3">
    <source>
        <dbReference type="Google" id="ProtNLM"/>
    </source>
</evidence>
<dbReference type="InterPro" id="IPR036397">
    <property type="entry name" value="RNaseH_sf"/>
</dbReference>
<dbReference type="EMBL" id="BOOF01000022">
    <property type="protein sequence ID" value="GIH63090.1"/>
    <property type="molecule type" value="Genomic_DNA"/>
</dbReference>
<evidence type="ECO:0000313" key="1">
    <source>
        <dbReference type="EMBL" id="GIH63090.1"/>
    </source>
</evidence>
<dbReference type="Gene3D" id="3.30.420.10">
    <property type="entry name" value="Ribonuclease H-like superfamily/Ribonuclease H"/>
    <property type="match status" value="1"/>
</dbReference>
<evidence type="ECO:0000313" key="2">
    <source>
        <dbReference type="Proteomes" id="UP000660454"/>
    </source>
</evidence>
<accession>A0ABQ4GNR9</accession>
<name>A0ABQ4GNR9_9ACTN</name>
<proteinExistence type="predicted"/>
<dbReference type="RefSeq" id="WP_079320296.1">
    <property type="nucleotide sequence ID" value="NZ_BOOF01000022.1"/>
</dbReference>
<dbReference type="Proteomes" id="UP000660454">
    <property type="component" value="Unassembled WGS sequence"/>
</dbReference>
<protein>
    <recommendedName>
        <fullName evidence="3">Exonuclease</fullName>
    </recommendedName>
</protein>
<dbReference type="InterPro" id="IPR012337">
    <property type="entry name" value="RNaseH-like_sf"/>
</dbReference>
<reference evidence="1 2" key="1">
    <citation type="submission" date="2021-01" db="EMBL/GenBank/DDBJ databases">
        <title>Whole genome shotgun sequence of Microbispora siamensis NBRC 104113.</title>
        <authorList>
            <person name="Komaki H."/>
            <person name="Tamura T."/>
        </authorList>
    </citation>
    <scope>NUCLEOTIDE SEQUENCE [LARGE SCALE GENOMIC DNA]</scope>
    <source>
        <strain evidence="1 2">NBRC 104113</strain>
    </source>
</reference>
<comment type="caution">
    <text evidence="1">The sequence shown here is derived from an EMBL/GenBank/DDBJ whole genome shotgun (WGS) entry which is preliminary data.</text>
</comment>